<reference evidence="3 4" key="1">
    <citation type="journal article" date="2016" name="Genome Biol. Evol.">
        <title>Divergent and convergent evolution of fungal pathogenicity.</title>
        <authorList>
            <person name="Shang Y."/>
            <person name="Xiao G."/>
            <person name="Zheng P."/>
            <person name="Cen K."/>
            <person name="Zhan S."/>
            <person name="Wang C."/>
        </authorList>
    </citation>
    <scope>NUCLEOTIDE SEQUENCE [LARGE SCALE GENOMIC DNA]</scope>
    <source>
        <strain evidence="3 4">RCEF 1005</strain>
    </source>
</reference>
<feature type="region of interest" description="Disordered" evidence="2">
    <location>
        <begin position="35"/>
        <end position="54"/>
    </location>
</feature>
<name>A0A162K9W8_CORDF</name>
<dbReference type="EMBL" id="AZHF01000002">
    <property type="protein sequence ID" value="OAA79003.1"/>
    <property type="molecule type" value="Genomic_DNA"/>
</dbReference>
<evidence type="ECO:0000256" key="2">
    <source>
        <dbReference type="SAM" id="MobiDB-lite"/>
    </source>
</evidence>
<protein>
    <submittedName>
        <fullName evidence="3">Uncharacterized protein</fullName>
    </submittedName>
</protein>
<proteinExistence type="predicted"/>
<feature type="coiled-coil region" evidence="1">
    <location>
        <begin position="94"/>
        <end position="124"/>
    </location>
</feature>
<dbReference type="AlphaFoldDB" id="A0A162K9W8"/>
<accession>A0A162K9W8</accession>
<feature type="compositionally biased region" description="Basic and acidic residues" evidence="2">
    <location>
        <begin position="35"/>
        <end position="52"/>
    </location>
</feature>
<organism evidence="3 4">
    <name type="scientific">Akanthomyces lecanii RCEF 1005</name>
    <dbReference type="NCBI Taxonomy" id="1081108"/>
    <lineage>
        <taxon>Eukaryota</taxon>
        <taxon>Fungi</taxon>
        <taxon>Dikarya</taxon>
        <taxon>Ascomycota</taxon>
        <taxon>Pezizomycotina</taxon>
        <taxon>Sordariomycetes</taxon>
        <taxon>Hypocreomycetidae</taxon>
        <taxon>Hypocreales</taxon>
        <taxon>Cordycipitaceae</taxon>
        <taxon>Akanthomyces</taxon>
        <taxon>Cordyceps confragosa</taxon>
    </lineage>
</organism>
<evidence type="ECO:0000256" key="1">
    <source>
        <dbReference type="SAM" id="Coils"/>
    </source>
</evidence>
<dbReference type="Proteomes" id="UP000076881">
    <property type="component" value="Unassembled WGS sequence"/>
</dbReference>
<comment type="caution">
    <text evidence="3">The sequence shown here is derived from an EMBL/GenBank/DDBJ whole genome shotgun (WGS) entry which is preliminary data.</text>
</comment>
<keyword evidence="4" id="KW-1185">Reference proteome</keyword>
<keyword evidence="1" id="KW-0175">Coiled coil</keyword>
<gene>
    <name evidence="3" type="ORF">LEL_02489</name>
</gene>
<evidence type="ECO:0000313" key="4">
    <source>
        <dbReference type="Proteomes" id="UP000076881"/>
    </source>
</evidence>
<evidence type="ECO:0000313" key="3">
    <source>
        <dbReference type="EMBL" id="OAA79003.1"/>
    </source>
</evidence>
<sequence length="235" mass="27640">MTFTVPKKGKADTHRVLETYMKVIRQLLRNSKLHPDKRDEEVRVKPGGRDPAGKTLANHAMAKAAEALAYVKRLKYLWMREAEFRRVLAEIHDSLEAREEADRNRRAAEEVEKKLELLLEVEDDETMGQLAFCKELSPIEKIDRAIYRAKQYIHILYISIDRNKSLDFAEENCDLALTFVQTEMDALLSKKAEIESLKSQIVVERTKTEEEIWMDNTARQWKLEDREEERKRRAH</sequence>